<dbReference type="RefSeq" id="WP_115535916.1">
    <property type="nucleotide sequence ID" value="NZ_QRGA01000014.1"/>
</dbReference>
<reference evidence="7 8" key="1">
    <citation type="submission" date="2018-08" db="EMBL/GenBank/DDBJ databases">
        <title>Paraburkholderia sp. DHOM06 isolated from forest soil.</title>
        <authorList>
            <person name="Gao Z.-H."/>
            <person name="Qiu L.-H."/>
        </authorList>
    </citation>
    <scope>NUCLEOTIDE SEQUENCE [LARGE SCALE GENOMIC DNA]</scope>
    <source>
        <strain evidence="7 8">DHOM06</strain>
    </source>
</reference>
<dbReference type="InterPro" id="IPR007016">
    <property type="entry name" value="O-antigen_ligase-rel_domated"/>
</dbReference>
<evidence type="ECO:0000256" key="2">
    <source>
        <dbReference type="ARBA" id="ARBA00022692"/>
    </source>
</evidence>
<feature type="transmembrane region" description="Helical" evidence="5">
    <location>
        <begin position="387"/>
        <end position="406"/>
    </location>
</feature>
<comment type="subcellular location">
    <subcellularLocation>
        <location evidence="1">Membrane</location>
        <topology evidence="1">Multi-pass membrane protein</topology>
    </subcellularLocation>
</comment>
<keyword evidence="7" id="KW-0436">Ligase</keyword>
<feature type="transmembrane region" description="Helical" evidence="5">
    <location>
        <begin position="155"/>
        <end position="173"/>
    </location>
</feature>
<comment type="caution">
    <text evidence="7">The sequence shown here is derived from an EMBL/GenBank/DDBJ whole genome shotgun (WGS) entry which is preliminary data.</text>
</comment>
<dbReference type="InterPro" id="IPR051533">
    <property type="entry name" value="WaaL-like"/>
</dbReference>
<feature type="transmembrane region" description="Helical" evidence="5">
    <location>
        <begin position="62"/>
        <end position="80"/>
    </location>
</feature>
<protein>
    <submittedName>
        <fullName evidence="7">O-antigen ligase family protein</fullName>
    </submittedName>
</protein>
<dbReference type="GO" id="GO:0016874">
    <property type="term" value="F:ligase activity"/>
    <property type="evidence" value="ECO:0007669"/>
    <property type="project" value="UniProtKB-KW"/>
</dbReference>
<dbReference type="Pfam" id="PF04932">
    <property type="entry name" value="Wzy_C"/>
    <property type="match status" value="1"/>
</dbReference>
<dbReference type="PANTHER" id="PTHR37422:SF13">
    <property type="entry name" value="LIPOPOLYSACCHARIDE BIOSYNTHESIS PROTEIN PA4999-RELATED"/>
    <property type="match status" value="1"/>
</dbReference>
<accession>A0A3D8JTR8</accession>
<dbReference type="EMBL" id="QRGA01000014">
    <property type="protein sequence ID" value="RDU96467.1"/>
    <property type="molecule type" value="Genomic_DNA"/>
</dbReference>
<dbReference type="PANTHER" id="PTHR37422">
    <property type="entry name" value="TEICHURONIC ACID BIOSYNTHESIS PROTEIN TUAE"/>
    <property type="match status" value="1"/>
</dbReference>
<evidence type="ECO:0000313" key="7">
    <source>
        <dbReference type="EMBL" id="RDU96467.1"/>
    </source>
</evidence>
<feature type="transmembrane region" description="Helical" evidence="5">
    <location>
        <begin position="92"/>
        <end position="110"/>
    </location>
</feature>
<evidence type="ECO:0000313" key="8">
    <source>
        <dbReference type="Proteomes" id="UP000256838"/>
    </source>
</evidence>
<proteinExistence type="predicted"/>
<feature type="transmembrane region" description="Helical" evidence="5">
    <location>
        <begin position="180"/>
        <end position="198"/>
    </location>
</feature>
<dbReference type="GO" id="GO:0016020">
    <property type="term" value="C:membrane"/>
    <property type="evidence" value="ECO:0007669"/>
    <property type="project" value="UniProtKB-SubCell"/>
</dbReference>
<keyword evidence="4 5" id="KW-0472">Membrane</keyword>
<keyword evidence="2 5" id="KW-0812">Transmembrane</keyword>
<feature type="domain" description="O-antigen ligase-related" evidence="6">
    <location>
        <begin position="189"/>
        <end position="339"/>
    </location>
</feature>
<dbReference type="Proteomes" id="UP000256838">
    <property type="component" value="Unassembled WGS sequence"/>
</dbReference>
<keyword evidence="3 5" id="KW-1133">Transmembrane helix</keyword>
<feature type="transmembrane region" description="Helical" evidence="5">
    <location>
        <begin position="323"/>
        <end position="342"/>
    </location>
</feature>
<evidence type="ECO:0000259" key="6">
    <source>
        <dbReference type="Pfam" id="PF04932"/>
    </source>
</evidence>
<evidence type="ECO:0000256" key="5">
    <source>
        <dbReference type="SAM" id="Phobius"/>
    </source>
</evidence>
<feature type="transmembrane region" description="Helical" evidence="5">
    <location>
        <begin position="363"/>
        <end position="381"/>
    </location>
</feature>
<feature type="transmembrane region" description="Helical" evidence="5">
    <location>
        <begin position="230"/>
        <end position="247"/>
    </location>
</feature>
<evidence type="ECO:0000256" key="1">
    <source>
        <dbReference type="ARBA" id="ARBA00004141"/>
    </source>
</evidence>
<dbReference type="AlphaFoldDB" id="A0A3D8JTR8"/>
<gene>
    <name evidence="7" type="ORF">DWV00_22975</name>
</gene>
<sequence>MNTARTLGVVAAAAAALSPALMLSLRGGTGYCFFVILALSLVYLCNGKHRARAAQLYRRNRFWVWAMLGMPLIVFFQIVVLRTGTFPALDPLLRLALVVPCFFLLASLDVRQLRHVGWGFVAGALLAGAWVMYQLAHPNLAYGAVRVGNAFTNPIPFGDTALILGFMAFGALSRDGSAKWPEIAIRILALLAGGYASYASGARGGWIAVPFLLWAALAGRHWFVKARVPILCILIVCVAAVASTKVVDTRVEAIRSDLQAFYKGNSDTSVGVRFDLWRAAVRLYVHHPVLGVGRGRLESAMRSLVEQGKGPEMIINGRAHSEFFSVLAEMGTIGVIALLSLYAGTFRPFWRERHNPDPHIATAAYTGIMLIGSTVIFGLTIDVLTLVMNAAFFALTGATLLAWIEARKRELAEADRASAATVGARQEAYAGAALIASNRGRHDEKNVATDA</sequence>
<dbReference type="OrthoDB" id="8576060at2"/>
<keyword evidence="8" id="KW-1185">Reference proteome</keyword>
<organism evidence="7 8">
    <name type="scientific">Trinickia dinghuensis</name>
    <dbReference type="NCBI Taxonomy" id="2291023"/>
    <lineage>
        <taxon>Bacteria</taxon>
        <taxon>Pseudomonadati</taxon>
        <taxon>Pseudomonadota</taxon>
        <taxon>Betaproteobacteria</taxon>
        <taxon>Burkholderiales</taxon>
        <taxon>Burkholderiaceae</taxon>
        <taxon>Trinickia</taxon>
    </lineage>
</organism>
<evidence type="ECO:0000256" key="4">
    <source>
        <dbReference type="ARBA" id="ARBA00023136"/>
    </source>
</evidence>
<name>A0A3D8JTR8_9BURK</name>
<evidence type="ECO:0000256" key="3">
    <source>
        <dbReference type="ARBA" id="ARBA00022989"/>
    </source>
</evidence>
<feature type="transmembrane region" description="Helical" evidence="5">
    <location>
        <begin position="117"/>
        <end position="135"/>
    </location>
</feature>